<dbReference type="GO" id="GO:0031519">
    <property type="term" value="C:PcG protein complex"/>
    <property type="evidence" value="ECO:0007669"/>
    <property type="project" value="TreeGrafter"/>
</dbReference>
<dbReference type="PANTHER" id="PTHR14003">
    <property type="entry name" value="TRANSCRIPTIONAL REPRESSOR PROTEIN YY"/>
    <property type="match status" value="1"/>
</dbReference>
<evidence type="ECO:0000256" key="8">
    <source>
        <dbReference type="PROSITE-ProRule" id="PRU00042"/>
    </source>
</evidence>
<evidence type="ECO:0000256" key="5">
    <source>
        <dbReference type="ARBA" id="ARBA00022833"/>
    </source>
</evidence>
<evidence type="ECO:0000256" key="9">
    <source>
        <dbReference type="SAM" id="MobiDB-lite"/>
    </source>
</evidence>
<evidence type="ECO:0000256" key="2">
    <source>
        <dbReference type="ARBA" id="ARBA00022723"/>
    </source>
</evidence>
<keyword evidence="6" id="KW-0238">DNA-binding</keyword>
<dbReference type="Pfam" id="PF00096">
    <property type="entry name" value="zf-C2H2"/>
    <property type="match status" value="1"/>
</dbReference>
<feature type="compositionally biased region" description="Polar residues" evidence="9">
    <location>
        <begin position="127"/>
        <end position="141"/>
    </location>
</feature>
<evidence type="ECO:0000256" key="7">
    <source>
        <dbReference type="ARBA" id="ARBA00023242"/>
    </source>
</evidence>
<dbReference type="AlphaFoldDB" id="A0A0C9U939"/>
<keyword evidence="4 8" id="KW-0863">Zinc-finger</keyword>
<evidence type="ECO:0000313" key="11">
    <source>
        <dbReference type="EMBL" id="KIJ30969.1"/>
    </source>
</evidence>
<dbReference type="FunFam" id="3.30.160.60:FF:001450">
    <property type="entry name" value="zinc finger protein 774"/>
    <property type="match status" value="1"/>
</dbReference>
<dbReference type="SMART" id="SM00355">
    <property type="entry name" value="ZnF_C2H2"/>
    <property type="match status" value="2"/>
</dbReference>
<sequence>MGFTQHPARLCAASVGEGQTLANQSFRFERQLDTRIHDLGRPKATNSHFLFRNCHHSSILAVFAPYLTSNREHTLPHAKLLSLHEILGDLLDRHASRTTSRVREPSSQQRRSGHQHPAPSPPHRADSTTPYPSYASHPSSTHPSAQPIPQAPAGAPGHAFHLFNLVPNEGLVHQRSSARDDLDSTMHKHRLPPQDPARKHVCSECGKGFRKQSYLRSHHLTHTGEQPFPCQHPGCRRRFSLVFNMQRHMRTHTTGSAFEHQQQLQHDNQSTYRSSRAGSTVSSREGSVAMMGRGY</sequence>
<dbReference type="EMBL" id="KN837251">
    <property type="protein sequence ID" value="KIJ30969.1"/>
    <property type="molecule type" value="Genomic_DNA"/>
</dbReference>
<dbReference type="OrthoDB" id="6077919at2759"/>
<dbReference type="InterPro" id="IPR036236">
    <property type="entry name" value="Znf_C2H2_sf"/>
</dbReference>
<organism evidence="11 12">
    <name type="scientific">Sphaerobolus stellatus (strain SS14)</name>
    <dbReference type="NCBI Taxonomy" id="990650"/>
    <lineage>
        <taxon>Eukaryota</taxon>
        <taxon>Fungi</taxon>
        <taxon>Dikarya</taxon>
        <taxon>Basidiomycota</taxon>
        <taxon>Agaricomycotina</taxon>
        <taxon>Agaricomycetes</taxon>
        <taxon>Phallomycetidae</taxon>
        <taxon>Geastrales</taxon>
        <taxon>Sphaerobolaceae</taxon>
        <taxon>Sphaerobolus</taxon>
    </lineage>
</organism>
<evidence type="ECO:0000256" key="3">
    <source>
        <dbReference type="ARBA" id="ARBA00022737"/>
    </source>
</evidence>
<feature type="region of interest" description="Disordered" evidence="9">
    <location>
        <begin position="253"/>
        <end position="295"/>
    </location>
</feature>
<reference evidence="11 12" key="1">
    <citation type="submission" date="2014-06" db="EMBL/GenBank/DDBJ databases">
        <title>Evolutionary Origins and Diversification of the Mycorrhizal Mutualists.</title>
        <authorList>
            <consortium name="DOE Joint Genome Institute"/>
            <consortium name="Mycorrhizal Genomics Consortium"/>
            <person name="Kohler A."/>
            <person name="Kuo A."/>
            <person name="Nagy L.G."/>
            <person name="Floudas D."/>
            <person name="Copeland A."/>
            <person name="Barry K.W."/>
            <person name="Cichocki N."/>
            <person name="Veneault-Fourrey C."/>
            <person name="LaButti K."/>
            <person name="Lindquist E.A."/>
            <person name="Lipzen A."/>
            <person name="Lundell T."/>
            <person name="Morin E."/>
            <person name="Murat C."/>
            <person name="Riley R."/>
            <person name="Ohm R."/>
            <person name="Sun H."/>
            <person name="Tunlid A."/>
            <person name="Henrissat B."/>
            <person name="Grigoriev I.V."/>
            <person name="Hibbett D.S."/>
            <person name="Martin F."/>
        </authorList>
    </citation>
    <scope>NUCLEOTIDE SEQUENCE [LARGE SCALE GENOMIC DNA]</scope>
    <source>
        <strain evidence="11 12">SS14</strain>
    </source>
</reference>
<feature type="compositionally biased region" description="Low complexity" evidence="9">
    <location>
        <begin position="142"/>
        <end position="156"/>
    </location>
</feature>
<feature type="compositionally biased region" description="Basic and acidic residues" evidence="9">
    <location>
        <begin position="177"/>
        <end position="186"/>
    </location>
</feature>
<dbReference type="PROSITE" id="PS50157">
    <property type="entry name" value="ZINC_FINGER_C2H2_2"/>
    <property type="match status" value="2"/>
</dbReference>
<dbReference type="InterPro" id="IPR013087">
    <property type="entry name" value="Znf_C2H2_type"/>
</dbReference>
<gene>
    <name evidence="11" type="ORF">M422DRAFT_267489</name>
</gene>
<name>A0A0C9U939_SPHS4</name>
<dbReference type="GO" id="GO:0008270">
    <property type="term" value="F:zinc ion binding"/>
    <property type="evidence" value="ECO:0007669"/>
    <property type="project" value="UniProtKB-KW"/>
</dbReference>
<feature type="region of interest" description="Disordered" evidence="9">
    <location>
        <begin position="96"/>
        <end position="156"/>
    </location>
</feature>
<keyword evidence="5" id="KW-0862">Zinc</keyword>
<comment type="subcellular location">
    <subcellularLocation>
        <location evidence="1">Nucleus</location>
    </subcellularLocation>
</comment>
<keyword evidence="2" id="KW-0479">Metal-binding</keyword>
<keyword evidence="7" id="KW-0539">Nucleus</keyword>
<evidence type="ECO:0000256" key="1">
    <source>
        <dbReference type="ARBA" id="ARBA00004123"/>
    </source>
</evidence>
<keyword evidence="3" id="KW-0677">Repeat</keyword>
<dbReference type="GO" id="GO:0000978">
    <property type="term" value="F:RNA polymerase II cis-regulatory region sequence-specific DNA binding"/>
    <property type="evidence" value="ECO:0007669"/>
    <property type="project" value="TreeGrafter"/>
</dbReference>
<accession>A0A0C9U939</accession>
<feature type="region of interest" description="Disordered" evidence="9">
    <location>
        <begin position="174"/>
        <end position="200"/>
    </location>
</feature>
<feature type="domain" description="C2H2-type" evidence="10">
    <location>
        <begin position="200"/>
        <end position="227"/>
    </location>
</feature>
<evidence type="ECO:0000259" key="10">
    <source>
        <dbReference type="PROSITE" id="PS50157"/>
    </source>
</evidence>
<feature type="domain" description="C2H2-type" evidence="10">
    <location>
        <begin position="228"/>
        <end position="257"/>
    </location>
</feature>
<dbReference type="PROSITE" id="PS00028">
    <property type="entry name" value="ZINC_FINGER_C2H2_1"/>
    <property type="match status" value="2"/>
</dbReference>
<proteinExistence type="predicted"/>
<dbReference type="SUPFAM" id="SSF57667">
    <property type="entry name" value="beta-beta-alpha zinc fingers"/>
    <property type="match status" value="1"/>
</dbReference>
<evidence type="ECO:0000256" key="4">
    <source>
        <dbReference type="ARBA" id="ARBA00022771"/>
    </source>
</evidence>
<dbReference type="GO" id="GO:0000785">
    <property type="term" value="C:chromatin"/>
    <property type="evidence" value="ECO:0007669"/>
    <property type="project" value="TreeGrafter"/>
</dbReference>
<dbReference type="FunFam" id="3.30.160.60:FF:001102">
    <property type="entry name" value="Transcription factor IIIA"/>
    <property type="match status" value="1"/>
</dbReference>
<dbReference type="Gene3D" id="3.30.160.60">
    <property type="entry name" value="Classic Zinc Finger"/>
    <property type="match status" value="2"/>
</dbReference>
<dbReference type="GO" id="GO:0000981">
    <property type="term" value="F:DNA-binding transcription factor activity, RNA polymerase II-specific"/>
    <property type="evidence" value="ECO:0007669"/>
    <property type="project" value="TreeGrafter"/>
</dbReference>
<dbReference type="PANTHER" id="PTHR14003:SF19">
    <property type="entry name" value="YY2 TRANSCRIPTION FACTOR"/>
    <property type="match status" value="1"/>
</dbReference>
<keyword evidence="12" id="KW-1185">Reference proteome</keyword>
<dbReference type="HOGENOM" id="CLU_943877_0_0_1"/>
<evidence type="ECO:0000313" key="12">
    <source>
        <dbReference type="Proteomes" id="UP000054279"/>
    </source>
</evidence>
<dbReference type="GO" id="GO:0005667">
    <property type="term" value="C:transcription regulator complex"/>
    <property type="evidence" value="ECO:0007669"/>
    <property type="project" value="TreeGrafter"/>
</dbReference>
<protein>
    <submittedName>
        <fullName evidence="11">Unplaced genomic scaffold SPHSTscaffold_176, whole genome shotgun sequence</fullName>
    </submittedName>
</protein>
<evidence type="ECO:0000256" key="6">
    <source>
        <dbReference type="ARBA" id="ARBA00023125"/>
    </source>
</evidence>
<feature type="compositionally biased region" description="Polar residues" evidence="9">
    <location>
        <begin position="253"/>
        <end position="285"/>
    </location>
</feature>
<dbReference type="Proteomes" id="UP000054279">
    <property type="component" value="Unassembled WGS sequence"/>
</dbReference>